<reference evidence="2" key="1">
    <citation type="submission" date="2018-02" db="EMBL/GenBank/DDBJ databases">
        <title>Rhizophora mucronata_Transcriptome.</title>
        <authorList>
            <person name="Meera S.P."/>
            <person name="Sreeshan A."/>
            <person name="Augustine A."/>
        </authorList>
    </citation>
    <scope>NUCLEOTIDE SEQUENCE</scope>
    <source>
        <tissue evidence="2">Leaf</tissue>
    </source>
</reference>
<accession>A0A2P2MHN3</accession>
<dbReference type="AlphaFoldDB" id="A0A2P2MHN3"/>
<dbReference type="EMBL" id="GGEC01049193">
    <property type="protein sequence ID" value="MBX29677.1"/>
    <property type="molecule type" value="Transcribed_RNA"/>
</dbReference>
<proteinExistence type="predicted"/>
<protein>
    <submittedName>
        <fullName evidence="2">Uncharacterized protein</fullName>
    </submittedName>
</protein>
<evidence type="ECO:0000256" key="1">
    <source>
        <dbReference type="SAM" id="MobiDB-lite"/>
    </source>
</evidence>
<sequence>MVYGSLVWTVQQQTISVEKDTKRIKTENKLGNQNPRANGPGRWLISK</sequence>
<feature type="region of interest" description="Disordered" evidence="1">
    <location>
        <begin position="27"/>
        <end position="47"/>
    </location>
</feature>
<name>A0A2P2MHN3_RHIMU</name>
<evidence type="ECO:0000313" key="2">
    <source>
        <dbReference type="EMBL" id="MBX29677.1"/>
    </source>
</evidence>
<organism evidence="2">
    <name type="scientific">Rhizophora mucronata</name>
    <name type="common">Asiatic mangrove</name>
    <dbReference type="NCBI Taxonomy" id="61149"/>
    <lineage>
        <taxon>Eukaryota</taxon>
        <taxon>Viridiplantae</taxon>
        <taxon>Streptophyta</taxon>
        <taxon>Embryophyta</taxon>
        <taxon>Tracheophyta</taxon>
        <taxon>Spermatophyta</taxon>
        <taxon>Magnoliopsida</taxon>
        <taxon>eudicotyledons</taxon>
        <taxon>Gunneridae</taxon>
        <taxon>Pentapetalae</taxon>
        <taxon>rosids</taxon>
        <taxon>fabids</taxon>
        <taxon>Malpighiales</taxon>
        <taxon>Rhizophoraceae</taxon>
        <taxon>Rhizophora</taxon>
    </lineage>
</organism>